<keyword evidence="5" id="KW-1185">Reference proteome</keyword>
<dbReference type="PANTHER" id="PTHR35186">
    <property type="entry name" value="ANK_REP_REGION DOMAIN-CONTAINING PROTEIN"/>
    <property type="match status" value="1"/>
</dbReference>
<protein>
    <recommendedName>
        <fullName evidence="3">DUF7580 domain-containing protein</fullName>
    </recommendedName>
</protein>
<evidence type="ECO:0000259" key="3">
    <source>
        <dbReference type="Pfam" id="PF24476"/>
    </source>
</evidence>
<evidence type="ECO:0000313" key="5">
    <source>
        <dbReference type="Proteomes" id="UP000722485"/>
    </source>
</evidence>
<comment type="caution">
    <text evidence="4">The sequence shown here is derived from an EMBL/GenBank/DDBJ whole genome shotgun (WGS) entry which is preliminary data.</text>
</comment>
<feature type="signal peptide" evidence="2">
    <location>
        <begin position="1"/>
        <end position="21"/>
    </location>
</feature>
<dbReference type="EMBL" id="JAANBB010000025">
    <property type="protein sequence ID" value="KAF7555002.1"/>
    <property type="molecule type" value="Genomic_DNA"/>
</dbReference>
<evidence type="ECO:0000256" key="1">
    <source>
        <dbReference type="SAM" id="MobiDB-lite"/>
    </source>
</evidence>
<sequence>MSGFEIAGIVLGALPMLCTVAKDVSERFKNAESWWEFERTFMNFLDSLEEQAIIYEQLLELLVDTLDISDADRESLLQNPNSSSWHEPHIQAGLRNRLQQRYGWFMRNLSLINEATTTLLRLLPSEIHHLDSTSLESELYRLKMSFNNDKDNLLSNIKTINEKLHKFLDRDSRVTKRYASKPKVAFYELHRQAITLYACLAEKGPCSCANPHSIGIAVNPKMITAPKSPGYLNMLLDHEVERKQFKVQIEVLVSEKRKQEDAPAATLNLEAAGELNQQYLLKKQIKLVDKATNEKSVSVLAATSLSIVTHPSSAPARSSLFKPVKKLQKLISPRRGASLAKASSQLSQLNLSSSNSSMSTGNGSTTTNSTITLTSSPDSFDQEQWRVRFESDPPSAPGPVQNTSTINTSEVTDICAFATSGSPTQRLKIDLPAGEDTKVILQFDPSDQGPLQTSKTQTMDFFLSTISPLYPRLQSLQIGLRFALTLLSLATSAWIPKTLDKSSIFLVCGTGTVTKPLGPYFSRSSQHICAHASTAWNARSSLLLLGVVLLELFHGERLEKQTSWAESLVNGQPTESTTICSAFLWMCRTEEVLKGYFGKDLGGGLSAAIYKCIRYDFGRDEDVGDSRLVELVYKEVVLNQELSPFTSQQIQAQHVPSPPLLFTLTPPVELSPAPVVSGTNY</sequence>
<gene>
    <name evidence="4" type="ORF">G7Z17_g2496</name>
</gene>
<keyword evidence="2" id="KW-0732">Signal</keyword>
<accession>A0A9P5HHH4</accession>
<feature type="compositionally biased region" description="Low complexity" evidence="1">
    <location>
        <begin position="349"/>
        <end position="376"/>
    </location>
</feature>
<reference evidence="4" key="1">
    <citation type="submission" date="2020-03" db="EMBL/GenBank/DDBJ databases">
        <title>Draft Genome Sequence of Cylindrodendrum hubeiense.</title>
        <authorList>
            <person name="Buettner E."/>
            <person name="Kellner H."/>
        </authorList>
    </citation>
    <scope>NUCLEOTIDE SEQUENCE</scope>
    <source>
        <strain evidence="4">IHI 201604</strain>
    </source>
</reference>
<dbReference type="AlphaFoldDB" id="A0A9P5HHH4"/>
<dbReference type="OrthoDB" id="3565018at2759"/>
<dbReference type="InterPro" id="IPR056002">
    <property type="entry name" value="DUF7580"/>
</dbReference>
<evidence type="ECO:0000313" key="4">
    <source>
        <dbReference type="EMBL" id="KAF7555002.1"/>
    </source>
</evidence>
<organism evidence="4 5">
    <name type="scientific">Cylindrodendrum hubeiense</name>
    <dbReference type="NCBI Taxonomy" id="595255"/>
    <lineage>
        <taxon>Eukaryota</taxon>
        <taxon>Fungi</taxon>
        <taxon>Dikarya</taxon>
        <taxon>Ascomycota</taxon>
        <taxon>Pezizomycotina</taxon>
        <taxon>Sordariomycetes</taxon>
        <taxon>Hypocreomycetidae</taxon>
        <taxon>Hypocreales</taxon>
        <taxon>Nectriaceae</taxon>
        <taxon>Cylindrodendrum</taxon>
    </lineage>
</organism>
<feature type="chain" id="PRO_5040316351" description="DUF7580 domain-containing protein" evidence="2">
    <location>
        <begin position="22"/>
        <end position="681"/>
    </location>
</feature>
<name>A0A9P5HHH4_9HYPO</name>
<dbReference type="PANTHER" id="PTHR35186:SF4">
    <property type="entry name" value="PRION-INHIBITION AND PROPAGATION HELO DOMAIN-CONTAINING PROTEIN"/>
    <property type="match status" value="1"/>
</dbReference>
<dbReference type="Pfam" id="PF24476">
    <property type="entry name" value="DUF7580"/>
    <property type="match status" value="1"/>
</dbReference>
<feature type="domain" description="DUF7580" evidence="3">
    <location>
        <begin position="417"/>
        <end position="637"/>
    </location>
</feature>
<evidence type="ECO:0000256" key="2">
    <source>
        <dbReference type="SAM" id="SignalP"/>
    </source>
</evidence>
<proteinExistence type="predicted"/>
<dbReference type="Proteomes" id="UP000722485">
    <property type="component" value="Unassembled WGS sequence"/>
</dbReference>
<feature type="region of interest" description="Disordered" evidence="1">
    <location>
        <begin position="349"/>
        <end position="377"/>
    </location>
</feature>